<evidence type="ECO:0000313" key="1">
    <source>
        <dbReference type="EMBL" id="PHO14413.1"/>
    </source>
</evidence>
<feature type="non-terminal residue" evidence="1">
    <location>
        <position position="105"/>
    </location>
</feature>
<proteinExistence type="predicted"/>
<comment type="caution">
    <text evidence="1">The sequence shown here is derived from an EMBL/GenBank/DDBJ whole genome shotgun (WGS) entry which is preliminary data.</text>
</comment>
<organism evidence="1 2">
    <name type="scientific">Malaciobacter marinus</name>
    <dbReference type="NCBI Taxonomy" id="505249"/>
    <lineage>
        <taxon>Bacteria</taxon>
        <taxon>Pseudomonadati</taxon>
        <taxon>Campylobacterota</taxon>
        <taxon>Epsilonproteobacteria</taxon>
        <taxon>Campylobacterales</taxon>
        <taxon>Arcobacteraceae</taxon>
        <taxon>Malaciobacter</taxon>
    </lineage>
</organism>
<evidence type="ECO:0000313" key="2">
    <source>
        <dbReference type="Proteomes" id="UP000224740"/>
    </source>
</evidence>
<sequence>MYVIKLFIFLQFLYVYSYGIQFDYIKLENIDKNNALLKVEKKNKLYEYVIEYKLEKNGYLNDNKLNTNFYDTSFYDLNNEDKQSVTFANSLYINDNIWLDLNFNY</sequence>
<protein>
    <submittedName>
        <fullName evidence="1">Uncharacterized protein</fullName>
    </submittedName>
</protein>
<gene>
    <name evidence="1" type="ORF">CPH92_12145</name>
</gene>
<dbReference type="EMBL" id="NXAO01000058">
    <property type="protein sequence ID" value="PHO14413.1"/>
    <property type="molecule type" value="Genomic_DNA"/>
</dbReference>
<reference evidence="2" key="1">
    <citation type="submission" date="2017-09" db="EMBL/GenBank/DDBJ databases">
        <title>Arcobacter canalis sp. nov., a new species isolated from a water canal contaminated with urban sewage.</title>
        <authorList>
            <person name="Perez-Cataluna A."/>
            <person name="Salas-Masso N."/>
            <person name="Figueras M.J."/>
        </authorList>
    </citation>
    <scope>NUCLEOTIDE SEQUENCE [LARGE SCALE GENOMIC DNA]</scope>
    <source>
        <strain evidence="2">CECT 7727</strain>
    </source>
</reference>
<keyword evidence="2" id="KW-1185">Reference proteome</keyword>
<dbReference type="Proteomes" id="UP000224740">
    <property type="component" value="Unassembled WGS sequence"/>
</dbReference>
<accession>A0ABX4LVU9</accession>
<dbReference type="RefSeq" id="WP_196778531.1">
    <property type="nucleotide sequence ID" value="NZ_NXAO01000058.1"/>
</dbReference>
<name>A0ABX4LVU9_9BACT</name>